<accession>E4RIR1</accession>
<reference evidence="1 2" key="1">
    <citation type="submission" date="2010-11" db="EMBL/GenBank/DDBJ databases">
        <title>Complete sequence of Halanaerobium sp. sapolanicus.</title>
        <authorList>
            <consortium name="US DOE Joint Genome Institute"/>
            <person name="Lucas S."/>
            <person name="Copeland A."/>
            <person name="Lapidus A."/>
            <person name="Cheng J.-F."/>
            <person name="Bruce D."/>
            <person name="Goodwin L."/>
            <person name="Pitluck S."/>
            <person name="Davenport K."/>
            <person name="Detter J.C."/>
            <person name="Han C."/>
            <person name="Tapia R."/>
            <person name="Land M."/>
            <person name="Hauser L."/>
            <person name="Jeffries C."/>
            <person name="Kyrpides N."/>
            <person name="Ivanova N."/>
            <person name="Mikhailova N."/>
            <person name="Begemann M.B."/>
            <person name="Mormile M.R."/>
            <person name="Wall J.D."/>
            <person name="Elias D.A."/>
            <person name="Woyke T."/>
        </authorList>
    </citation>
    <scope>NUCLEOTIDE SEQUENCE [LARGE SCALE GENOMIC DNA]</scope>
    <source>
        <strain evidence="2">sapolanicus</strain>
    </source>
</reference>
<dbReference type="InterPro" id="IPR050484">
    <property type="entry name" value="Transf_Hexapept/Carb_Anhydrase"/>
</dbReference>
<dbReference type="Gene3D" id="2.160.10.10">
    <property type="entry name" value="Hexapeptide repeat proteins"/>
    <property type="match status" value="1"/>
</dbReference>
<organism evidence="1 2">
    <name type="scientific">Halanaerobium hydrogeniformans</name>
    <name type="common">Halanaerobium sp. (strain sapolanicus)</name>
    <dbReference type="NCBI Taxonomy" id="656519"/>
    <lineage>
        <taxon>Bacteria</taxon>
        <taxon>Bacillati</taxon>
        <taxon>Bacillota</taxon>
        <taxon>Clostridia</taxon>
        <taxon>Halanaerobiales</taxon>
        <taxon>Halanaerobiaceae</taxon>
        <taxon>Halanaerobium</taxon>
    </lineage>
</organism>
<dbReference type="CDD" id="cd04645">
    <property type="entry name" value="LbH_gamma_CA_like"/>
    <property type="match status" value="1"/>
</dbReference>
<dbReference type="InterPro" id="IPR001451">
    <property type="entry name" value="Hexapep"/>
</dbReference>
<evidence type="ECO:0000313" key="1">
    <source>
        <dbReference type="EMBL" id="ADQ15131.1"/>
    </source>
</evidence>
<dbReference type="STRING" id="656519.Halsa_1708"/>
<dbReference type="AlphaFoldDB" id="E4RIR1"/>
<dbReference type="GO" id="GO:0016740">
    <property type="term" value="F:transferase activity"/>
    <property type="evidence" value="ECO:0007669"/>
    <property type="project" value="UniProtKB-KW"/>
</dbReference>
<dbReference type="HOGENOM" id="CLU_064827_4_1_9"/>
<dbReference type="Proteomes" id="UP000007434">
    <property type="component" value="Chromosome"/>
</dbReference>
<dbReference type="eggNOG" id="COG0663">
    <property type="taxonomic scope" value="Bacteria"/>
</dbReference>
<dbReference type="KEGG" id="has:Halsa_1708"/>
<evidence type="ECO:0000313" key="2">
    <source>
        <dbReference type="Proteomes" id="UP000007434"/>
    </source>
</evidence>
<proteinExistence type="predicted"/>
<dbReference type="RefSeq" id="WP_013406208.1">
    <property type="nucleotide sequence ID" value="NC_014654.1"/>
</dbReference>
<dbReference type="InterPro" id="IPR011004">
    <property type="entry name" value="Trimer_LpxA-like_sf"/>
</dbReference>
<dbReference type="PANTHER" id="PTHR13061:SF29">
    <property type="entry name" value="GAMMA CARBONIC ANHYDRASE-LIKE 1, MITOCHONDRIAL-RELATED"/>
    <property type="match status" value="1"/>
</dbReference>
<dbReference type="OrthoDB" id="9803036at2"/>
<dbReference type="Pfam" id="PF00132">
    <property type="entry name" value="Hexapep"/>
    <property type="match status" value="1"/>
</dbReference>
<keyword evidence="2" id="KW-1185">Reference proteome</keyword>
<reference evidence="1 2" key="2">
    <citation type="journal article" date="2011" name="J. Bacteriol.">
        <title>Complete Genome Sequence of the Haloalkaliphilic, Hydrogen Producing Halanaerobium hydrogenoformans.</title>
        <authorList>
            <person name="Brown S.D."/>
            <person name="Begemann M.B."/>
            <person name="Mormile M.R."/>
            <person name="Wall J.D."/>
            <person name="Han C.S."/>
            <person name="Goodwin L.A."/>
            <person name="Pitluck S."/>
            <person name="Land M.L."/>
            <person name="Hauser L.J."/>
            <person name="Elias D.A."/>
        </authorList>
    </citation>
    <scope>NUCLEOTIDE SEQUENCE [LARGE SCALE GENOMIC DNA]</scope>
    <source>
        <strain evidence="2">sapolanicus</strain>
    </source>
</reference>
<name>E4RIR1_HALHG</name>
<protein>
    <submittedName>
        <fullName evidence="1">Transferase hexapeptide repeat containing protein</fullName>
    </submittedName>
</protein>
<dbReference type="InterPro" id="IPR047324">
    <property type="entry name" value="LbH_gamma_CA-like"/>
</dbReference>
<dbReference type="SUPFAM" id="SSF51161">
    <property type="entry name" value="Trimeric LpxA-like enzymes"/>
    <property type="match status" value="1"/>
</dbReference>
<dbReference type="EMBL" id="CP002304">
    <property type="protein sequence ID" value="ADQ15131.1"/>
    <property type="molecule type" value="Genomic_DNA"/>
</dbReference>
<keyword evidence="1" id="KW-0808">Transferase</keyword>
<gene>
    <name evidence="1" type="ordered locus">Halsa_1708</name>
</gene>
<dbReference type="PANTHER" id="PTHR13061">
    <property type="entry name" value="DYNACTIN SUBUNIT P25"/>
    <property type="match status" value="1"/>
</dbReference>
<sequence length="172" mass="18843">MLYKYKNFRPVLGENCLNTPGCRIIGRVEIGDYCSIWYNTTIRGDIDEIKIGDYTNVQENSALHVDEDQGLYIGSYVTIGHNAVVHACNIGDNCLIGMNATILTGAEIGENSIIGAGALVPENKKIPAGSLVLGVPAKVIRELSEEEKEGIHQHAVNYADLIDDHQNVQELY</sequence>